<dbReference type="HOGENOM" id="CLU_3126175_0_0_1"/>
<evidence type="ECO:0000313" key="2">
    <source>
        <dbReference type="Proteomes" id="UP000682892"/>
    </source>
</evidence>
<reference evidence="1" key="2">
    <citation type="journal article" date="2007" name="Science">
        <title>Genome sequence of Aedes aegypti, a major arbovirus vector.</title>
        <authorList>
            <person name="Nene V."/>
            <person name="Wortman J.R."/>
            <person name="Lawson D."/>
            <person name="Haas B."/>
            <person name="Kodira C."/>
            <person name="Tu Z.J."/>
            <person name="Loftus B."/>
            <person name="Xi Z."/>
            <person name="Megy K."/>
            <person name="Grabherr M."/>
            <person name="Ren Q."/>
            <person name="Zdobnov E.M."/>
            <person name="Lobo N.F."/>
            <person name="Campbell K.S."/>
            <person name="Brown S.E."/>
            <person name="Bonaldo M.F."/>
            <person name="Zhu J."/>
            <person name="Sinkins S.P."/>
            <person name="Hogenkamp D.G."/>
            <person name="Amedeo P."/>
            <person name="Arensburger P."/>
            <person name="Atkinson P.W."/>
            <person name="Bidwell S."/>
            <person name="Biedler J."/>
            <person name="Birney E."/>
            <person name="Bruggner R.V."/>
            <person name="Costas J."/>
            <person name="Coy M.R."/>
            <person name="Crabtree J."/>
            <person name="Crawford M."/>
            <person name="Debruyn B."/>
            <person name="Decaprio D."/>
            <person name="Eiglmeier K."/>
            <person name="Eisenstadt E."/>
            <person name="El-Dorry H."/>
            <person name="Gelbart W.M."/>
            <person name="Gomes S.L."/>
            <person name="Hammond M."/>
            <person name="Hannick L.I."/>
            <person name="Hogan J.R."/>
            <person name="Holmes M.H."/>
            <person name="Jaffe D."/>
            <person name="Johnston J.S."/>
            <person name="Kennedy R.C."/>
            <person name="Koo H."/>
            <person name="Kravitz S."/>
            <person name="Kriventseva E.V."/>
            <person name="Kulp D."/>
            <person name="Labutti K."/>
            <person name="Lee E."/>
            <person name="Li S."/>
            <person name="Lovin D.D."/>
            <person name="Mao C."/>
            <person name="Mauceli E."/>
            <person name="Menck C.F."/>
            <person name="Miller J.R."/>
            <person name="Montgomery P."/>
            <person name="Mori A."/>
            <person name="Nascimento A.L."/>
            <person name="Naveira H.F."/>
            <person name="Nusbaum C."/>
            <person name="O'leary S."/>
            <person name="Orvis J."/>
            <person name="Pertea M."/>
            <person name="Quesneville H."/>
            <person name="Reidenbach K.R."/>
            <person name="Rogers Y.H."/>
            <person name="Roth C.W."/>
            <person name="Schneider J.R."/>
            <person name="Schatz M."/>
            <person name="Shumway M."/>
            <person name="Stanke M."/>
            <person name="Stinson E.O."/>
            <person name="Tubio J.M."/>
            <person name="Vanzee J.P."/>
            <person name="Verjovski-Almeida S."/>
            <person name="Werner D."/>
            <person name="White O."/>
            <person name="Wyder S."/>
            <person name="Zeng Q."/>
            <person name="Zhao Q."/>
            <person name="Zhao Y."/>
            <person name="Hill C.A."/>
            <person name="Raikhel A.S."/>
            <person name="Soares M.B."/>
            <person name="Knudson D.L."/>
            <person name="Lee N.H."/>
            <person name="Galagan J."/>
            <person name="Salzberg S.L."/>
            <person name="Paulsen I.T."/>
            <person name="Dimopoulos G."/>
            <person name="Collins F.H."/>
            <person name="Birren B."/>
            <person name="Fraser-Liggett C.M."/>
            <person name="Severson D.W."/>
        </authorList>
    </citation>
    <scope>NUCLEOTIDE SEQUENCE [LARGE SCALE GENOMIC DNA]</scope>
    <source>
        <strain evidence="1">Liverpool</strain>
    </source>
</reference>
<proteinExistence type="predicted"/>
<reference evidence="1" key="3">
    <citation type="submission" date="2012-09" db="EMBL/GenBank/DDBJ databases">
        <authorList>
            <consortium name="VectorBase"/>
        </authorList>
    </citation>
    <scope>NUCLEOTIDE SEQUENCE</scope>
    <source>
        <strain evidence="1">Liverpool</strain>
    </source>
</reference>
<sequence length="50" mass="5693">MNRTMEWTDDGNKLDDGEITKTKLQDEALRKCEGKMASVVEHPNITTNDI</sequence>
<organism evidence="1 2">
    <name type="scientific">Aedes aegypti</name>
    <name type="common">Yellowfever mosquito</name>
    <name type="synonym">Culex aegypti</name>
    <dbReference type="NCBI Taxonomy" id="7159"/>
    <lineage>
        <taxon>Eukaryota</taxon>
        <taxon>Metazoa</taxon>
        <taxon>Ecdysozoa</taxon>
        <taxon>Arthropoda</taxon>
        <taxon>Hexapoda</taxon>
        <taxon>Insecta</taxon>
        <taxon>Pterygota</taxon>
        <taxon>Neoptera</taxon>
        <taxon>Endopterygota</taxon>
        <taxon>Diptera</taxon>
        <taxon>Nematocera</taxon>
        <taxon>Culicoidea</taxon>
        <taxon>Culicidae</taxon>
        <taxon>Culicinae</taxon>
        <taxon>Aedini</taxon>
        <taxon>Aedes</taxon>
        <taxon>Stegomyia</taxon>
    </lineage>
</organism>
<reference evidence="1" key="1">
    <citation type="submission" date="2005-10" db="EMBL/GenBank/DDBJ databases">
        <authorList>
            <person name="Loftus B.J."/>
            <person name="Nene V.M."/>
            <person name="Hannick L.I."/>
            <person name="Bidwell S."/>
            <person name="Haas B."/>
            <person name="Amedeo P."/>
            <person name="Orvis J."/>
            <person name="Wortman J.R."/>
            <person name="White O.R."/>
            <person name="Salzberg S."/>
            <person name="Shumway M."/>
            <person name="Koo H."/>
            <person name="Zhao Y."/>
            <person name="Holmes M."/>
            <person name="Miller J."/>
            <person name="Schatz M."/>
            <person name="Pop M."/>
            <person name="Pai G."/>
            <person name="Utterback T."/>
            <person name="Rogers Y.-H."/>
            <person name="Kravitz S."/>
            <person name="Fraser C.M."/>
        </authorList>
    </citation>
    <scope>NUCLEOTIDE SEQUENCE</scope>
    <source>
        <strain evidence="1">Liverpool</strain>
    </source>
</reference>
<dbReference type="EMBL" id="CH478068">
    <property type="protein sequence ID" value="EAT34124.1"/>
    <property type="molecule type" value="Genomic_DNA"/>
</dbReference>
<gene>
    <name evidence="1" type="ORF">AaeL_AAEL013606</name>
</gene>
<name>Q16IN1_AEDAE</name>
<evidence type="ECO:0000313" key="1">
    <source>
        <dbReference type="EMBL" id="EAT34124.1"/>
    </source>
</evidence>
<dbReference type="Proteomes" id="UP000682892">
    <property type="component" value="Unassembled WGS sequence"/>
</dbReference>
<accession>Q16IN1</accession>
<dbReference type="AlphaFoldDB" id="Q16IN1"/>
<protein>
    <submittedName>
        <fullName evidence="1">AAEL013606-PA</fullName>
    </submittedName>
</protein>
<dbReference type="PaxDb" id="7159-AAEL013606-PA"/>